<dbReference type="Proteomes" id="UP000604046">
    <property type="component" value="Unassembled WGS sequence"/>
</dbReference>
<evidence type="ECO:0000313" key="3">
    <source>
        <dbReference type="Proteomes" id="UP000604046"/>
    </source>
</evidence>
<organism evidence="2 3">
    <name type="scientific">Symbiodinium natans</name>
    <dbReference type="NCBI Taxonomy" id="878477"/>
    <lineage>
        <taxon>Eukaryota</taxon>
        <taxon>Sar</taxon>
        <taxon>Alveolata</taxon>
        <taxon>Dinophyceae</taxon>
        <taxon>Suessiales</taxon>
        <taxon>Symbiodiniaceae</taxon>
        <taxon>Symbiodinium</taxon>
    </lineage>
</organism>
<protein>
    <recommendedName>
        <fullName evidence="1">Mitochondrial splicing suppressor 51-like C-terminal domain-containing protein</fullName>
    </recommendedName>
</protein>
<evidence type="ECO:0000259" key="1">
    <source>
        <dbReference type="Pfam" id="PF20179"/>
    </source>
</evidence>
<dbReference type="AlphaFoldDB" id="A0A812NYS3"/>
<sequence length="506" mass="55696">MAAESQSILLLTFSRHPEELFRGIMEAAELAPYRDALAVRGFSVVLDCGAKVLVQAVHYQPLMEHIRMTGCRFTCRHVFLDPSLEDVVSSLVASLPKRLKVKALSSDTVPLSFATTCAEMPGAVSIHKTFIDVQVPSSLLSSGESGAVTASTTEADLRKGRNPRITSRSACAAKHHQHVRRLQEKADADVVATAILDAVLCCGRFGLDPSFRMQRKEPVTTPMLSEYWSRPDSLAFTIGLGAALLRDQIACQLVAFDGTFRLHLLGCRWHVEGTMDFQKLLKLMIHVLSGICRITCLKVGLLGPEMLGRDHIAEASFRKAMEMSGSQLKIQVSTRRYHDSPPPAANLALVLNGGIDSSFGAWAPTLQLLLEHRTPTAFTGYAPYDKLGCERVLRLMKSAVQVPTLSNPFRFNMGTLASDAFVVCTCGVEDGQPVPSSSELEEVHRLERIEKLKDLERLNAEDGNSDAVQNLKSLRLDLERGLELIPPDVTHSDIERWALGQSEARW</sequence>
<evidence type="ECO:0000313" key="2">
    <source>
        <dbReference type="EMBL" id="CAE7342582.1"/>
    </source>
</evidence>
<accession>A0A812NYS3</accession>
<reference evidence="2" key="1">
    <citation type="submission" date="2021-02" db="EMBL/GenBank/DDBJ databases">
        <authorList>
            <person name="Dougan E. K."/>
            <person name="Rhodes N."/>
            <person name="Thang M."/>
            <person name="Chan C."/>
        </authorList>
    </citation>
    <scope>NUCLEOTIDE SEQUENCE</scope>
</reference>
<proteinExistence type="predicted"/>
<comment type="caution">
    <text evidence="2">The sequence shown here is derived from an EMBL/GenBank/DDBJ whole genome shotgun (WGS) entry which is preliminary data.</text>
</comment>
<gene>
    <name evidence="2" type="ORF">SNAT2548_LOCUS17937</name>
</gene>
<dbReference type="InterPro" id="IPR046824">
    <property type="entry name" value="Mss51-like_C"/>
</dbReference>
<feature type="domain" description="Mitochondrial splicing suppressor 51-like C-terminal" evidence="1">
    <location>
        <begin position="259"/>
        <end position="410"/>
    </location>
</feature>
<dbReference type="EMBL" id="CAJNDS010002129">
    <property type="protein sequence ID" value="CAE7342582.1"/>
    <property type="molecule type" value="Genomic_DNA"/>
</dbReference>
<keyword evidence="3" id="KW-1185">Reference proteome</keyword>
<name>A0A812NYS3_9DINO</name>
<dbReference type="Pfam" id="PF20179">
    <property type="entry name" value="MSS51_C"/>
    <property type="match status" value="1"/>
</dbReference>